<dbReference type="OrthoDB" id="9792663at2"/>
<dbReference type="RefSeq" id="WP_026816380.1">
    <property type="nucleotide sequence ID" value="NZ_AUFF01000002.1"/>
</dbReference>
<dbReference type="Pfam" id="PF00294">
    <property type="entry name" value="PfkB"/>
    <property type="match status" value="1"/>
</dbReference>
<dbReference type="InterPro" id="IPR030830">
    <property type="entry name" value="Myo_inos_IolC"/>
</dbReference>
<dbReference type="InterPro" id="IPR050306">
    <property type="entry name" value="PfkB_Carbo_kinase"/>
</dbReference>
<dbReference type="STRING" id="1121013.GCA_000426365_00958"/>
<dbReference type="eggNOG" id="COG0524">
    <property type="taxonomic scope" value="Bacteria"/>
</dbReference>
<keyword evidence="2" id="KW-0808">Transferase</keyword>
<dbReference type="PANTHER" id="PTHR43085:SF49">
    <property type="entry name" value="5-DEHYDRO-2-DEOXYGLUCONOKINASE"/>
    <property type="match status" value="1"/>
</dbReference>
<dbReference type="CDD" id="cd01166">
    <property type="entry name" value="KdgK"/>
    <property type="match status" value="1"/>
</dbReference>
<comment type="similarity">
    <text evidence="1">Belongs to the carbohydrate kinase PfkB family.</text>
</comment>
<dbReference type="InterPro" id="IPR018659">
    <property type="entry name" value="DUF2090"/>
</dbReference>
<organism evidence="8 9">
    <name type="scientific">Arenimonas composti TR7-09 = DSM 18010</name>
    <dbReference type="NCBI Taxonomy" id="1121013"/>
    <lineage>
        <taxon>Bacteria</taxon>
        <taxon>Pseudomonadati</taxon>
        <taxon>Pseudomonadota</taxon>
        <taxon>Gammaproteobacteria</taxon>
        <taxon>Lysobacterales</taxon>
        <taxon>Lysobacteraceae</taxon>
        <taxon>Arenimonas</taxon>
    </lineage>
</organism>
<evidence type="ECO:0000256" key="5">
    <source>
        <dbReference type="ARBA" id="ARBA00022840"/>
    </source>
</evidence>
<sequence>MAESDDELDLIAIGRVGIDLYGEQVGGRLEDVTSFARYVGGSPGNTAIGAARLGLRSALCSRVGADHFGRFIREQLQREGVSVAGLHDDPDRLTALVILGIRDRERFPLIFYRENCADMALDVGELDEDWLRSAGAVLIGGTHLSRPNVFAVSRRAAELARAAGRRVVFDVDYRPVLWGLAGRDRGEDRFVADPEVTARLQAILPLCDLIVGTEEEMHILGGSTDTVAALRAIRERSGALLVCKRGPQGCVAFPGDVPASLDEGVVGAGFAVEVYNVLGAGDAFMAGFLRGWLRGEALATCCSWGNACGAIVVSRHGCAPAMPTWPELQDFLARYGGAPAGTAPRRLRDDRALEHLHRVTTRAGCWDQLTVLAMDHRSQFEALAARLGVGADRIEGFKALSLRAVHRFAGGDGRVGLLLDGRYGRRGLEDAADYPYWIGRPIEVPGSCPVAFECGPDVGVELRTWPANHVVKCLVFHHPDDPQDLRERQERQLLRLQHAALGTGHELLVEIIASRERPVDAGTVPAVMQRFYDLGMRPDWWKLEPNGDPQAWQAVQRTIQDNDPHCRGVVLLGLAASPEELIAGFPAAAATPVVRGFAVGRTIWADTAEAWLAGHIGDDEAVAQLAGRFGELVQAWRAARADAESRNAA</sequence>
<evidence type="ECO:0000313" key="9">
    <source>
        <dbReference type="Proteomes" id="UP000029391"/>
    </source>
</evidence>
<evidence type="ECO:0000259" key="7">
    <source>
        <dbReference type="Pfam" id="PF09863"/>
    </source>
</evidence>
<dbReference type="SUPFAM" id="SSF53613">
    <property type="entry name" value="Ribokinase-like"/>
    <property type="match status" value="1"/>
</dbReference>
<dbReference type="Gene3D" id="3.40.1190.20">
    <property type="match status" value="1"/>
</dbReference>
<dbReference type="Pfam" id="PF09863">
    <property type="entry name" value="DUF2090"/>
    <property type="match status" value="1"/>
</dbReference>
<keyword evidence="5" id="KW-0067">ATP-binding</keyword>
<reference evidence="8 9" key="1">
    <citation type="submission" date="2013-09" db="EMBL/GenBank/DDBJ databases">
        <title>Genome sequencing of Arenimonas composti.</title>
        <authorList>
            <person name="Chen F."/>
            <person name="Wang G."/>
        </authorList>
    </citation>
    <scope>NUCLEOTIDE SEQUENCE [LARGE SCALE GENOMIC DNA]</scope>
    <source>
        <strain evidence="8 9">TR7-09</strain>
    </source>
</reference>
<dbReference type="NCBIfam" id="TIGR04382">
    <property type="entry name" value="myo_inos_iolC_N"/>
    <property type="match status" value="1"/>
</dbReference>
<feature type="domain" description="DUF2090" evidence="7">
    <location>
        <begin position="327"/>
        <end position="639"/>
    </location>
</feature>
<dbReference type="GO" id="GO:0016301">
    <property type="term" value="F:kinase activity"/>
    <property type="evidence" value="ECO:0007669"/>
    <property type="project" value="UniProtKB-KW"/>
</dbReference>
<name>A0A091BA09_9GAMM</name>
<proteinExistence type="inferred from homology"/>
<evidence type="ECO:0008006" key="10">
    <source>
        <dbReference type="Google" id="ProtNLM"/>
    </source>
</evidence>
<dbReference type="InterPro" id="IPR013785">
    <property type="entry name" value="Aldolase_TIM"/>
</dbReference>
<dbReference type="Gene3D" id="3.20.20.70">
    <property type="entry name" value="Aldolase class I"/>
    <property type="match status" value="1"/>
</dbReference>
<dbReference type="EMBL" id="AWXU01000035">
    <property type="protein sequence ID" value="KFN49458.1"/>
    <property type="molecule type" value="Genomic_DNA"/>
</dbReference>
<dbReference type="GO" id="GO:0005524">
    <property type="term" value="F:ATP binding"/>
    <property type="evidence" value="ECO:0007669"/>
    <property type="project" value="UniProtKB-KW"/>
</dbReference>
<evidence type="ECO:0000256" key="1">
    <source>
        <dbReference type="ARBA" id="ARBA00010688"/>
    </source>
</evidence>
<dbReference type="eggNOG" id="COG3892">
    <property type="taxonomic scope" value="Bacteria"/>
</dbReference>
<keyword evidence="3" id="KW-0547">Nucleotide-binding</keyword>
<evidence type="ECO:0000259" key="6">
    <source>
        <dbReference type="Pfam" id="PF00294"/>
    </source>
</evidence>
<dbReference type="PROSITE" id="PS00584">
    <property type="entry name" value="PFKB_KINASES_2"/>
    <property type="match status" value="1"/>
</dbReference>
<keyword evidence="4" id="KW-0418">Kinase</keyword>
<dbReference type="InterPro" id="IPR029056">
    <property type="entry name" value="Ribokinase-like"/>
</dbReference>
<feature type="domain" description="Carbohydrate kinase PfkB" evidence="6">
    <location>
        <begin position="9"/>
        <end position="324"/>
    </location>
</feature>
<comment type="caution">
    <text evidence="8">The sequence shown here is derived from an EMBL/GenBank/DDBJ whole genome shotgun (WGS) entry which is preliminary data.</text>
</comment>
<dbReference type="InterPro" id="IPR011611">
    <property type="entry name" value="PfkB_dom"/>
</dbReference>
<keyword evidence="9" id="KW-1185">Reference proteome</keyword>
<evidence type="ECO:0000256" key="3">
    <source>
        <dbReference type="ARBA" id="ARBA00022741"/>
    </source>
</evidence>
<gene>
    <name evidence="8" type="ORF">P873_10825</name>
</gene>
<protein>
    <recommendedName>
        <fullName evidence="10">5-dehydro-2-deoxygluconokinase</fullName>
    </recommendedName>
</protein>
<accession>A0A091BA09</accession>
<dbReference type="PANTHER" id="PTHR43085">
    <property type="entry name" value="HEXOKINASE FAMILY MEMBER"/>
    <property type="match status" value="1"/>
</dbReference>
<dbReference type="InterPro" id="IPR023314">
    <property type="entry name" value="Myo_inos_IolC-like_sf"/>
</dbReference>
<evidence type="ECO:0000256" key="4">
    <source>
        <dbReference type="ARBA" id="ARBA00022777"/>
    </source>
</evidence>
<dbReference type="Proteomes" id="UP000029391">
    <property type="component" value="Unassembled WGS sequence"/>
</dbReference>
<evidence type="ECO:0000256" key="2">
    <source>
        <dbReference type="ARBA" id="ARBA00022679"/>
    </source>
</evidence>
<evidence type="ECO:0000313" key="8">
    <source>
        <dbReference type="EMBL" id="KFN49458.1"/>
    </source>
</evidence>
<dbReference type="Gene3D" id="2.20.150.10">
    <property type="entry name" value="putative 5-dehydro-2- deoxygluconokinase"/>
    <property type="match status" value="1"/>
</dbReference>
<dbReference type="InterPro" id="IPR002173">
    <property type="entry name" value="Carboh/pur_kinase_PfkB_CS"/>
</dbReference>
<dbReference type="AlphaFoldDB" id="A0A091BA09"/>